<dbReference type="EMBL" id="CAJOAZ010007735">
    <property type="protein sequence ID" value="CAF4169402.1"/>
    <property type="molecule type" value="Genomic_DNA"/>
</dbReference>
<dbReference type="SUPFAM" id="SSF46966">
    <property type="entry name" value="Spectrin repeat"/>
    <property type="match status" value="3"/>
</dbReference>
<evidence type="ECO:0000313" key="3">
    <source>
        <dbReference type="EMBL" id="CAF4169402.1"/>
    </source>
</evidence>
<dbReference type="CDD" id="cd00176">
    <property type="entry name" value="SPEC"/>
    <property type="match status" value="1"/>
</dbReference>
<feature type="transmembrane region" description="Helical" evidence="2">
    <location>
        <begin position="39"/>
        <end position="55"/>
    </location>
</feature>
<evidence type="ECO:0000256" key="1">
    <source>
        <dbReference type="SAM" id="Coils"/>
    </source>
</evidence>
<name>A0A819Z6M6_9BILA</name>
<keyword evidence="2" id="KW-1133">Transmembrane helix</keyword>
<dbReference type="Pfam" id="PF00435">
    <property type="entry name" value="Spectrin"/>
    <property type="match status" value="1"/>
</dbReference>
<reference evidence="3" key="1">
    <citation type="submission" date="2021-02" db="EMBL/GenBank/DDBJ databases">
        <authorList>
            <person name="Nowell W R."/>
        </authorList>
    </citation>
    <scope>NUCLEOTIDE SEQUENCE</scope>
</reference>
<dbReference type="InterPro" id="IPR002017">
    <property type="entry name" value="Spectrin_repeat"/>
</dbReference>
<keyword evidence="2" id="KW-0472">Membrane</keyword>
<keyword evidence="1" id="KW-0175">Coiled coil</keyword>
<dbReference type="InterPro" id="IPR018159">
    <property type="entry name" value="Spectrin/alpha-actinin"/>
</dbReference>
<accession>A0A819Z6M6</accession>
<proteinExistence type="predicted"/>
<dbReference type="AlphaFoldDB" id="A0A819Z6M6"/>
<dbReference type="Proteomes" id="UP000663844">
    <property type="component" value="Unassembled WGS sequence"/>
</dbReference>
<dbReference type="SMART" id="SM00150">
    <property type="entry name" value="SPEC"/>
    <property type="match status" value="2"/>
</dbReference>
<evidence type="ECO:0000256" key="2">
    <source>
        <dbReference type="SAM" id="Phobius"/>
    </source>
</evidence>
<dbReference type="Gene3D" id="1.20.58.60">
    <property type="match status" value="2"/>
</dbReference>
<feature type="coiled-coil region" evidence="1">
    <location>
        <begin position="363"/>
        <end position="426"/>
    </location>
</feature>
<feature type="transmembrane region" description="Helical" evidence="2">
    <location>
        <begin position="15"/>
        <end position="33"/>
    </location>
</feature>
<gene>
    <name evidence="3" type="ORF">OXD698_LOCUS39075</name>
</gene>
<protein>
    <submittedName>
        <fullName evidence="3">Uncharacterized protein</fullName>
    </submittedName>
</protein>
<sequence length="557" mass="66107">LSIVQSSEKHDTRPLLIYWIVYSSLISVEYLGHNLFNSLVFYWLIKCIFLLWFMASGARIVSRLFVEENGAFDDVQVDKHEDIQKEAFTEETNNEVANSPTDLLTYQTNMERILQWITTLEEKYGNQDKTLSNDLNIIKEQFQNHEDFILTLNKDENQVDDILSQVNQLLTSTDIPLQTQEENEIIEQIGILNEKWRLLRSKSLDRQSILHKTIMKLQTDQMESFATWLSQIEERISTNLEAMEDSIPGIDRQYQQLIQLQDELIVQQEISQSLENFIIAVDDSTSVDQEYDSTEIENKLVDCSKRWEYICNFVQQHWVQLQEVKTQFEDFEINRDKLDQWLTSKEDEIRKTNTKDTDKVHFIQQTESEIDDIQQVIHLLDNSLNLLGKYFDPVSSNKFKILNEQRNNFEQRLTQLIDDLQQCSLQLKQSDDSINKNRQISMKSDFDLSAEKHIEWIDNIERILNEELQPEEQEDIIRNVKITYLLYDDDHFKEFIQTGNNITKQLKDADEDSTEHEFALKTLKKRWHELHEQILKCEQDIEQSKFSNDLSEYITRF</sequence>
<dbReference type="InterPro" id="IPR004345">
    <property type="entry name" value="TB2_DP1_HVA22"/>
</dbReference>
<keyword evidence="2" id="KW-0812">Transmembrane</keyword>
<organism evidence="3 4">
    <name type="scientific">Adineta steineri</name>
    <dbReference type="NCBI Taxonomy" id="433720"/>
    <lineage>
        <taxon>Eukaryota</taxon>
        <taxon>Metazoa</taxon>
        <taxon>Spiralia</taxon>
        <taxon>Gnathifera</taxon>
        <taxon>Rotifera</taxon>
        <taxon>Eurotatoria</taxon>
        <taxon>Bdelloidea</taxon>
        <taxon>Adinetida</taxon>
        <taxon>Adinetidae</taxon>
        <taxon>Adineta</taxon>
    </lineage>
</organism>
<evidence type="ECO:0000313" key="4">
    <source>
        <dbReference type="Proteomes" id="UP000663844"/>
    </source>
</evidence>
<comment type="caution">
    <text evidence="3">The sequence shown here is derived from an EMBL/GenBank/DDBJ whole genome shotgun (WGS) entry which is preliminary data.</text>
</comment>
<dbReference type="Pfam" id="PF03134">
    <property type="entry name" value="TB2_DP1_HVA22"/>
    <property type="match status" value="1"/>
</dbReference>
<feature type="non-terminal residue" evidence="3">
    <location>
        <position position="1"/>
    </location>
</feature>